<feature type="region of interest" description="Disordered" evidence="1">
    <location>
        <begin position="1"/>
        <end position="30"/>
    </location>
</feature>
<name>A0A5B7I4W9_PORTR</name>
<protein>
    <submittedName>
        <fullName evidence="2">Uncharacterized protein</fullName>
    </submittedName>
</protein>
<evidence type="ECO:0000313" key="2">
    <source>
        <dbReference type="EMBL" id="MPC75844.1"/>
    </source>
</evidence>
<organism evidence="2 3">
    <name type="scientific">Portunus trituberculatus</name>
    <name type="common">Swimming crab</name>
    <name type="synonym">Neptunus trituberculatus</name>
    <dbReference type="NCBI Taxonomy" id="210409"/>
    <lineage>
        <taxon>Eukaryota</taxon>
        <taxon>Metazoa</taxon>
        <taxon>Ecdysozoa</taxon>
        <taxon>Arthropoda</taxon>
        <taxon>Crustacea</taxon>
        <taxon>Multicrustacea</taxon>
        <taxon>Malacostraca</taxon>
        <taxon>Eumalacostraca</taxon>
        <taxon>Eucarida</taxon>
        <taxon>Decapoda</taxon>
        <taxon>Pleocyemata</taxon>
        <taxon>Brachyura</taxon>
        <taxon>Eubrachyura</taxon>
        <taxon>Portunoidea</taxon>
        <taxon>Portunidae</taxon>
        <taxon>Portuninae</taxon>
        <taxon>Portunus</taxon>
    </lineage>
</organism>
<dbReference type="AlphaFoldDB" id="A0A5B7I4W9"/>
<dbReference type="EMBL" id="VSRR010041997">
    <property type="protein sequence ID" value="MPC75844.1"/>
    <property type="molecule type" value="Genomic_DNA"/>
</dbReference>
<comment type="caution">
    <text evidence="2">The sequence shown here is derived from an EMBL/GenBank/DDBJ whole genome shotgun (WGS) entry which is preliminary data.</text>
</comment>
<evidence type="ECO:0000313" key="3">
    <source>
        <dbReference type="Proteomes" id="UP000324222"/>
    </source>
</evidence>
<sequence>MKRQVSHTGNHNTKPRPSPTPPPPRRHNRPIQFSLTVFADRFRCSEGKTGMSR</sequence>
<reference evidence="2 3" key="1">
    <citation type="submission" date="2019-05" db="EMBL/GenBank/DDBJ databases">
        <title>Another draft genome of Portunus trituberculatus and its Hox gene families provides insights of decapod evolution.</title>
        <authorList>
            <person name="Jeong J.-H."/>
            <person name="Song I."/>
            <person name="Kim S."/>
            <person name="Choi T."/>
            <person name="Kim D."/>
            <person name="Ryu S."/>
            <person name="Kim W."/>
        </authorList>
    </citation>
    <scope>NUCLEOTIDE SEQUENCE [LARGE SCALE GENOMIC DNA]</scope>
    <source>
        <tissue evidence="2">Muscle</tissue>
    </source>
</reference>
<feature type="compositionally biased region" description="Polar residues" evidence="1">
    <location>
        <begin position="1"/>
        <end position="12"/>
    </location>
</feature>
<dbReference type="Proteomes" id="UP000324222">
    <property type="component" value="Unassembled WGS sequence"/>
</dbReference>
<keyword evidence="3" id="KW-1185">Reference proteome</keyword>
<evidence type="ECO:0000256" key="1">
    <source>
        <dbReference type="SAM" id="MobiDB-lite"/>
    </source>
</evidence>
<gene>
    <name evidence="2" type="ORF">E2C01_070241</name>
</gene>
<accession>A0A5B7I4W9</accession>
<proteinExistence type="predicted"/>